<dbReference type="GO" id="GO:1904263">
    <property type="term" value="P:positive regulation of TORC1 signaling"/>
    <property type="evidence" value="ECO:0007669"/>
    <property type="project" value="TreeGrafter"/>
</dbReference>
<dbReference type="PROSITE" id="PS51834">
    <property type="entry name" value="DENN_FLCN_SMCR8"/>
    <property type="match status" value="1"/>
</dbReference>
<organism evidence="2 3">
    <name type="scientific">Lachancea quebecensis</name>
    <dbReference type="NCBI Taxonomy" id="1654605"/>
    <lineage>
        <taxon>Eukaryota</taxon>
        <taxon>Fungi</taxon>
        <taxon>Dikarya</taxon>
        <taxon>Ascomycota</taxon>
        <taxon>Saccharomycotina</taxon>
        <taxon>Saccharomycetes</taxon>
        <taxon>Saccharomycetales</taxon>
        <taxon>Saccharomycetaceae</taxon>
        <taxon>Lachancea</taxon>
    </lineage>
</organism>
<name>A0A0N7MMH1_9SACH</name>
<protein>
    <submittedName>
        <fullName evidence="2">LAQU0S26e00892g1_1</fullName>
    </submittedName>
</protein>
<proteinExistence type="predicted"/>
<sequence length="234" mass="27250">MPNMLISLAHFCDKHGPRILLGTQFAKDGEELFLPDYPTDTYCDSCSIHFPDSDKSSRSMRSTLRSIDYVSTNYPSVRYQLISSVIRHMFSEETMTYDGSPLTFYDQSRGLNLVVGFKLQDNDARGDERRYGLLLTIDSPDLASAMKLLSRHWEFVNYSFNKVIQYIKQQREDELRRRQVSESYGEFTPMAGSYLRGNKLKIPRNLAHLTNDDLLFVRLHKWNTYMLDVLNTDE</sequence>
<reference evidence="3" key="1">
    <citation type="submission" date="2015-10" db="EMBL/GenBank/DDBJ databases">
        <authorList>
            <person name="Devillers H."/>
        </authorList>
    </citation>
    <scope>NUCLEOTIDE SEQUENCE [LARGE SCALE GENOMIC DNA]</scope>
</reference>
<evidence type="ECO:0000313" key="2">
    <source>
        <dbReference type="EMBL" id="CUS25094.1"/>
    </source>
</evidence>
<feature type="domain" description="UDENN FLCN/SMCR8-type" evidence="1">
    <location>
        <begin position="51"/>
        <end position="234"/>
    </location>
</feature>
<dbReference type="PANTHER" id="PTHR31441:SF2">
    <property type="entry name" value="FOLLICULIN"/>
    <property type="match status" value="1"/>
</dbReference>
<dbReference type="InterPro" id="IPR021713">
    <property type="entry name" value="Folliculin"/>
</dbReference>
<accession>A0A0N7MMH1</accession>
<evidence type="ECO:0000259" key="1">
    <source>
        <dbReference type="PROSITE" id="PS51834"/>
    </source>
</evidence>
<dbReference type="EMBL" id="LN890529">
    <property type="protein sequence ID" value="CUS25094.1"/>
    <property type="molecule type" value="Genomic_DNA"/>
</dbReference>
<dbReference type="Proteomes" id="UP000236544">
    <property type="component" value="Unassembled WGS sequence"/>
</dbReference>
<evidence type="ECO:0000313" key="3">
    <source>
        <dbReference type="Proteomes" id="UP000236544"/>
    </source>
</evidence>
<dbReference type="OrthoDB" id="5599713at2759"/>
<keyword evidence="3" id="KW-1185">Reference proteome</keyword>
<dbReference type="AlphaFoldDB" id="A0A0N7MMH1"/>
<gene>
    <name evidence="2" type="ORF">LAQU0_S26e00892g</name>
</gene>
<dbReference type="PANTHER" id="PTHR31441">
    <property type="entry name" value="FOLLICULIN FAMILY MEMBER"/>
    <property type="match status" value="1"/>
</dbReference>
<dbReference type="Pfam" id="PF11704">
    <property type="entry name" value="Folliculin"/>
    <property type="match status" value="1"/>
</dbReference>
<dbReference type="InterPro" id="IPR037521">
    <property type="entry name" value="FLCN/SMCR8_DENN"/>
</dbReference>
<dbReference type="InterPro" id="IPR037520">
    <property type="entry name" value="Folliculin/SMCR8_longin"/>
</dbReference>
<dbReference type="GO" id="GO:0005829">
    <property type="term" value="C:cytosol"/>
    <property type="evidence" value="ECO:0007669"/>
    <property type="project" value="TreeGrafter"/>
</dbReference>
<dbReference type="GO" id="GO:0005096">
    <property type="term" value="F:GTPase activator activity"/>
    <property type="evidence" value="ECO:0007669"/>
    <property type="project" value="InterPro"/>
</dbReference>